<dbReference type="OrthoDB" id="9803892at2"/>
<dbReference type="PANTHER" id="PTHR15020">
    <property type="entry name" value="FLAVIN REDUCTASE-RELATED"/>
    <property type="match status" value="1"/>
</dbReference>
<gene>
    <name evidence="2" type="ORF">EU91_0833</name>
</gene>
<dbReference type="RefSeq" id="WP_032524341.1">
    <property type="nucleotide sequence ID" value="NZ_CP138934.1"/>
</dbReference>
<evidence type="ECO:0000313" key="2">
    <source>
        <dbReference type="EMBL" id="KGF87800.1"/>
    </source>
</evidence>
<dbReference type="InterPro" id="IPR036291">
    <property type="entry name" value="NAD(P)-bd_dom_sf"/>
</dbReference>
<dbReference type="STRING" id="59925.EU91_0833"/>
<dbReference type="SUPFAM" id="SSF51735">
    <property type="entry name" value="NAD(P)-binding Rossmann-fold domains"/>
    <property type="match status" value="1"/>
</dbReference>
<dbReference type="Gene3D" id="3.40.50.720">
    <property type="entry name" value="NAD(P)-binding Rossmann-like Domain"/>
    <property type="match status" value="1"/>
</dbReference>
<dbReference type="CDD" id="cd05243">
    <property type="entry name" value="SDR_a5"/>
    <property type="match status" value="1"/>
</dbReference>
<evidence type="ECO:0000313" key="3">
    <source>
        <dbReference type="Proteomes" id="UP000030598"/>
    </source>
</evidence>
<dbReference type="Proteomes" id="UP000030598">
    <property type="component" value="Unassembled WGS sequence"/>
</dbReference>
<dbReference type="AlphaFoldDB" id="A0A0A1ZEF1"/>
<feature type="domain" description="NAD(P)-binding" evidence="1">
    <location>
        <begin position="7"/>
        <end position="191"/>
    </location>
</feature>
<reference evidence="3" key="1">
    <citation type="journal article" date="2014" name="Sci. Data">
        <title>Genomes of diverse isolates of the marine cyanobacterium Prochlorococcus.</title>
        <authorList>
            <person name="Biller S."/>
            <person name="Berube P."/>
            <person name="Thompson J."/>
            <person name="Kelly L."/>
            <person name="Roggensack S."/>
            <person name="Awad L."/>
            <person name="Roache-Johnson K."/>
            <person name="Ding H."/>
            <person name="Giovannoni S.J."/>
            <person name="Moore L.R."/>
            <person name="Chisholm S.W."/>
        </authorList>
    </citation>
    <scope>NUCLEOTIDE SEQUENCE [LARGE SCALE GENOMIC DNA]</scope>
    <source>
        <strain evidence="3">GP2</strain>
    </source>
</reference>
<dbReference type="Pfam" id="PF13460">
    <property type="entry name" value="NAD_binding_10"/>
    <property type="match status" value="1"/>
</dbReference>
<accession>A0A0A1ZEF1</accession>
<dbReference type="PANTHER" id="PTHR15020:SF11">
    <property type="entry name" value="OS06G0360300 PROTEIN"/>
    <property type="match status" value="1"/>
</dbReference>
<dbReference type="EMBL" id="JNAH01000004">
    <property type="protein sequence ID" value="KGF87800.1"/>
    <property type="molecule type" value="Genomic_DNA"/>
</dbReference>
<name>A0A0A1ZEF1_PROMR</name>
<dbReference type="InterPro" id="IPR016040">
    <property type="entry name" value="NAD(P)-bd_dom"/>
</dbReference>
<protein>
    <submittedName>
        <fullName evidence="2">NAD dependent epimerase/dehydratase</fullName>
    </submittedName>
</protein>
<proteinExistence type="predicted"/>
<dbReference type="eggNOG" id="COG0702">
    <property type="taxonomic scope" value="Bacteria"/>
</dbReference>
<sequence length="219" mass="24466">MKIAITGASGKTGYRITEEAVKKGYKVRQIIRKNSKVSEGLESLEKIRVSLDNKKELDKAFKGIDALVIATGARASLDLTGPAKVDALGVYRQLESCKRVGIKRVILVSSLCTGKLFHPLNLFGLILIWKKIGENFLRNSNFEWTIIRPGGLKENEDIKLENIKYSKENTQINGSIPRRLVAQCCIDSLKNKDAINKLIEVTSSNDNKKISFKKAMQMI</sequence>
<organism evidence="2 3">
    <name type="scientific">Prochlorococcus marinus str. GP2</name>
    <dbReference type="NCBI Taxonomy" id="59925"/>
    <lineage>
        <taxon>Bacteria</taxon>
        <taxon>Bacillati</taxon>
        <taxon>Cyanobacteriota</taxon>
        <taxon>Cyanophyceae</taxon>
        <taxon>Synechococcales</taxon>
        <taxon>Prochlorococcaceae</taxon>
        <taxon>Prochlorococcus</taxon>
    </lineage>
</organism>
<evidence type="ECO:0000259" key="1">
    <source>
        <dbReference type="Pfam" id="PF13460"/>
    </source>
</evidence>
<comment type="caution">
    <text evidence="2">The sequence shown here is derived from an EMBL/GenBank/DDBJ whole genome shotgun (WGS) entry which is preliminary data.</text>
</comment>